<evidence type="ECO:0000256" key="3">
    <source>
        <dbReference type="ARBA" id="ARBA00022552"/>
    </source>
</evidence>
<dbReference type="EMBL" id="CAJFCW020000006">
    <property type="protein sequence ID" value="CAG9123332.1"/>
    <property type="molecule type" value="Genomic_DNA"/>
</dbReference>
<evidence type="ECO:0000256" key="7">
    <source>
        <dbReference type="ARBA" id="ARBA00071400"/>
    </source>
</evidence>
<evidence type="ECO:0000256" key="5">
    <source>
        <dbReference type="ARBA" id="ARBA00037300"/>
    </source>
</evidence>
<evidence type="ECO:0000256" key="8">
    <source>
        <dbReference type="SAM" id="MobiDB-lite"/>
    </source>
</evidence>
<evidence type="ECO:0000256" key="6">
    <source>
        <dbReference type="ARBA" id="ARBA00038503"/>
    </source>
</evidence>
<dbReference type="EMBL" id="CAJFDH010000006">
    <property type="protein sequence ID" value="CAD5227514.1"/>
    <property type="molecule type" value="Genomic_DNA"/>
</dbReference>
<comment type="function">
    <text evidence="5">Involved in rRNA-processing and ribosome biogenesis.</text>
</comment>
<dbReference type="InterPro" id="IPR057776">
    <property type="entry name" value="UTP23_sensor"/>
</dbReference>
<evidence type="ECO:0000313" key="11">
    <source>
        <dbReference type="Proteomes" id="UP000614601"/>
    </source>
</evidence>
<dbReference type="InterPro" id="IPR029060">
    <property type="entry name" value="PIN-like_dom_sf"/>
</dbReference>
<dbReference type="SUPFAM" id="SSF88723">
    <property type="entry name" value="PIN domain-like"/>
    <property type="match status" value="1"/>
</dbReference>
<dbReference type="OrthoDB" id="25675at2759"/>
<comment type="subcellular location">
    <subcellularLocation>
        <location evidence="1">Nucleus</location>
        <location evidence="1">Nucleolus</location>
    </subcellularLocation>
</comment>
<comment type="similarity">
    <text evidence="6">Belongs to the UTP23/FCF1 family. UTP23 subfamily.</text>
</comment>
<evidence type="ECO:0000313" key="10">
    <source>
        <dbReference type="EMBL" id="CAD5227514.1"/>
    </source>
</evidence>
<gene>
    <name evidence="10" type="ORF">BOKJ2_LOCUS12211</name>
</gene>
<dbReference type="PANTHER" id="PTHR12416">
    <property type="entry name" value="RRNA-PROCESSING PROTEIN UTP23 HOMOLOG"/>
    <property type="match status" value="1"/>
</dbReference>
<organism evidence="10 11">
    <name type="scientific">Bursaphelenchus okinawaensis</name>
    <dbReference type="NCBI Taxonomy" id="465554"/>
    <lineage>
        <taxon>Eukaryota</taxon>
        <taxon>Metazoa</taxon>
        <taxon>Ecdysozoa</taxon>
        <taxon>Nematoda</taxon>
        <taxon>Chromadorea</taxon>
        <taxon>Rhabditida</taxon>
        <taxon>Tylenchina</taxon>
        <taxon>Tylenchomorpha</taxon>
        <taxon>Aphelenchoidea</taxon>
        <taxon>Aphelenchoididae</taxon>
        <taxon>Bursaphelenchus</taxon>
    </lineage>
</organism>
<evidence type="ECO:0000256" key="2">
    <source>
        <dbReference type="ARBA" id="ARBA00022517"/>
    </source>
</evidence>
<sequence>MKTKRAKKAQKILKFFHFNYKFNEPYNVVMDGTFFQAAHTNKINLREQVPKYLGAPAELYTTKCVLKEFEALGKAVGGGYNVAKNYEVLYCPHDKPKQAAKCIKYLANKSKKPGQRKLMVASQDEELLFELRDLGGIPLIGIKFHTVLLEQPSKASLNTEGEKPVELERAQELKKQVLGAPEVKKKKKKKGVNPLACLKKKSKHLEQKPIPVVEKKKPARRRKKTKSTENGKTSGENDQNSKENSQKVDGNS</sequence>
<dbReference type="Proteomes" id="UP000783686">
    <property type="component" value="Unassembled WGS sequence"/>
</dbReference>
<comment type="caution">
    <text evidence="10">The sequence shown here is derived from an EMBL/GenBank/DDBJ whole genome shotgun (WGS) entry which is preliminary data.</text>
</comment>
<dbReference type="InterPro" id="IPR006984">
    <property type="entry name" value="Fcf1/UTP23"/>
</dbReference>
<reference evidence="10" key="1">
    <citation type="submission" date="2020-09" db="EMBL/GenBank/DDBJ databases">
        <authorList>
            <person name="Kikuchi T."/>
        </authorList>
    </citation>
    <scope>NUCLEOTIDE SEQUENCE</scope>
    <source>
        <strain evidence="10">SH1</strain>
    </source>
</reference>
<dbReference type="Pfam" id="PF04900">
    <property type="entry name" value="Fcf1"/>
    <property type="match status" value="1"/>
</dbReference>
<accession>A0A811LIN4</accession>
<name>A0A811LIN4_9BILA</name>
<dbReference type="FunFam" id="3.40.50.1010:FF:000006">
    <property type="entry name" value="rRNA-processing protein UTP23 homolog"/>
    <property type="match status" value="1"/>
</dbReference>
<feature type="domain" description="UTP23 sensor motif region" evidence="9">
    <location>
        <begin position="184"/>
        <end position="202"/>
    </location>
</feature>
<dbReference type="GO" id="GO:0032040">
    <property type="term" value="C:small-subunit processome"/>
    <property type="evidence" value="ECO:0007669"/>
    <property type="project" value="InterPro"/>
</dbReference>
<dbReference type="GO" id="GO:0006364">
    <property type="term" value="P:rRNA processing"/>
    <property type="evidence" value="ECO:0007669"/>
    <property type="project" value="UniProtKB-KW"/>
</dbReference>
<evidence type="ECO:0000256" key="4">
    <source>
        <dbReference type="ARBA" id="ARBA00023242"/>
    </source>
</evidence>
<feature type="compositionally biased region" description="Polar residues" evidence="8">
    <location>
        <begin position="228"/>
        <end position="238"/>
    </location>
</feature>
<proteinExistence type="inferred from homology"/>
<dbReference type="Gene3D" id="3.40.50.1010">
    <property type="entry name" value="5'-nuclease"/>
    <property type="match status" value="1"/>
</dbReference>
<keyword evidence="2" id="KW-0690">Ribosome biogenesis</keyword>
<dbReference type="Proteomes" id="UP000614601">
    <property type="component" value="Unassembled WGS sequence"/>
</dbReference>
<keyword evidence="4" id="KW-0539">Nucleus</keyword>
<keyword evidence="3" id="KW-0698">rRNA processing</keyword>
<feature type="region of interest" description="Disordered" evidence="8">
    <location>
        <begin position="178"/>
        <end position="252"/>
    </location>
</feature>
<keyword evidence="11" id="KW-1185">Reference proteome</keyword>
<evidence type="ECO:0000256" key="1">
    <source>
        <dbReference type="ARBA" id="ARBA00004604"/>
    </source>
</evidence>
<dbReference type="AlphaFoldDB" id="A0A811LIN4"/>
<dbReference type="Pfam" id="PF24779">
    <property type="entry name" value="UTP23_sensor"/>
    <property type="match status" value="1"/>
</dbReference>
<evidence type="ECO:0000259" key="9">
    <source>
        <dbReference type="Pfam" id="PF24779"/>
    </source>
</evidence>
<protein>
    <recommendedName>
        <fullName evidence="7">rRNA-processing protein UTP23 homolog</fullName>
    </recommendedName>
</protein>